<dbReference type="EMBL" id="BPLR01012169">
    <property type="protein sequence ID" value="GIY51855.1"/>
    <property type="molecule type" value="Genomic_DNA"/>
</dbReference>
<name>A0AAV4U284_CAEEX</name>
<accession>A0AAV4U284</accession>
<keyword evidence="2" id="KW-1185">Reference proteome</keyword>
<evidence type="ECO:0000313" key="2">
    <source>
        <dbReference type="Proteomes" id="UP001054945"/>
    </source>
</evidence>
<reference evidence="1 2" key="1">
    <citation type="submission" date="2021-06" db="EMBL/GenBank/DDBJ databases">
        <title>Caerostris extrusa draft genome.</title>
        <authorList>
            <person name="Kono N."/>
            <person name="Arakawa K."/>
        </authorList>
    </citation>
    <scope>NUCLEOTIDE SEQUENCE [LARGE SCALE GENOMIC DNA]</scope>
</reference>
<comment type="caution">
    <text evidence="1">The sequence shown here is derived from an EMBL/GenBank/DDBJ whole genome shotgun (WGS) entry which is preliminary data.</text>
</comment>
<dbReference type="Proteomes" id="UP001054945">
    <property type="component" value="Unassembled WGS sequence"/>
</dbReference>
<dbReference type="AlphaFoldDB" id="A0AAV4U284"/>
<gene>
    <name evidence="1" type="ORF">CEXT_328901</name>
</gene>
<protein>
    <submittedName>
        <fullName evidence="1">Uncharacterized protein</fullName>
    </submittedName>
</protein>
<sequence>MTTVAINFRNENYINFWLLGYSFPENTALETSTVFVCMIVYFSSKFLIPSLMTVMHGAFSYKLTKALKFQCKILEDNLFRLSYRTKSKSTITF</sequence>
<proteinExistence type="predicted"/>
<evidence type="ECO:0000313" key="1">
    <source>
        <dbReference type="EMBL" id="GIY51855.1"/>
    </source>
</evidence>
<organism evidence="1 2">
    <name type="scientific">Caerostris extrusa</name>
    <name type="common">Bark spider</name>
    <name type="synonym">Caerostris bankana</name>
    <dbReference type="NCBI Taxonomy" id="172846"/>
    <lineage>
        <taxon>Eukaryota</taxon>
        <taxon>Metazoa</taxon>
        <taxon>Ecdysozoa</taxon>
        <taxon>Arthropoda</taxon>
        <taxon>Chelicerata</taxon>
        <taxon>Arachnida</taxon>
        <taxon>Araneae</taxon>
        <taxon>Araneomorphae</taxon>
        <taxon>Entelegynae</taxon>
        <taxon>Araneoidea</taxon>
        <taxon>Araneidae</taxon>
        <taxon>Caerostris</taxon>
    </lineage>
</organism>